<dbReference type="PRINTS" id="PR01036">
    <property type="entry name" value="TCRTETB"/>
</dbReference>
<feature type="transmembrane region" description="Helical" evidence="7">
    <location>
        <begin position="107"/>
        <end position="128"/>
    </location>
</feature>
<dbReference type="Gene3D" id="1.20.1720.10">
    <property type="entry name" value="Multidrug resistance protein D"/>
    <property type="match status" value="1"/>
</dbReference>
<feature type="transmembrane region" description="Helical" evidence="7">
    <location>
        <begin position="306"/>
        <end position="328"/>
    </location>
</feature>
<evidence type="ECO:0000313" key="9">
    <source>
        <dbReference type="EMBL" id="CAB4814729.1"/>
    </source>
</evidence>
<dbReference type="PANTHER" id="PTHR23501:SF197">
    <property type="entry name" value="COMD"/>
    <property type="match status" value="1"/>
</dbReference>
<feature type="domain" description="Major facilitator superfamily (MFS) profile" evidence="8">
    <location>
        <begin position="17"/>
        <end position="495"/>
    </location>
</feature>
<feature type="transmembrane region" description="Helical" evidence="7">
    <location>
        <begin position="140"/>
        <end position="158"/>
    </location>
</feature>
<dbReference type="EMBL" id="CAFABA010000006">
    <property type="protein sequence ID" value="CAB4814729.1"/>
    <property type="molecule type" value="Genomic_DNA"/>
</dbReference>
<dbReference type="Gene3D" id="1.20.1250.20">
    <property type="entry name" value="MFS general substrate transporter like domains"/>
    <property type="match status" value="1"/>
</dbReference>
<evidence type="ECO:0000256" key="2">
    <source>
        <dbReference type="ARBA" id="ARBA00022448"/>
    </source>
</evidence>
<dbReference type="PANTHER" id="PTHR23501">
    <property type="entry name" value="MAJOR FACILITATOR SUPERFAMILY"/>
    <property type="match status" value="1"/>
</dbReference>
<dbReference type="AlphaFoldDB" id="A0A6J6Z083"/>
<feature type="transmembrane region" description="Helical" evidence="7">
    <location>
        <begin position="465"/>
        <end position="489"/>
    </location>
</feature>
<evidence type="ECO:0000256" key="7">
    <source>
        <dbReference type="SAM" id="Phobius"/>
    </source>
</evidence>
<evidence type="ECO:0000259" key="8">
    <source>
        <dbReference type="PROSITE" id="PS50850"/>
    </source>
</evidence>
<feature type="transmembrane region" description="Helical" evidence="7">
    <location>
        <begin position="170"/>
        <end position="189"/>
    </location>
</feature>
<feature type="transmembrane region" description="Helical" evidence="7">
    <location>
        <begin position="226"/>
        <end position="248"/>
    </location>
</feature>
<evidence type="ECO:0000256" key="1">
    <source>
        <dbReference type="ARBA" id="ARBA00004651"/>
    </source>
</evidence>
<dbReference type="InterPro" id="IPR020846">
    <property type="entry name" value="MFS_dom"/>
</dbReference>
<keyword evidence="6 7" id="KW-0472">Membrane</keyword>
<keyword evidence="4 7" id="KW-0812">Transmembrane</keyword>
<dbReference type="CDD" id="cd17502">
    <property type="entry name" value="MFS_Azr1_MDR_like"/>
    <property type="match status" value="1"/>
</dbReference>
<reference evidence="9" key="1">
    <citation type="submission" date="2020-05" db="EMBL/GenBank/DDBJ databases">
        <authorList>
            <person name="Chiriac C."/>
            <person name="Salcher M."/>
            <person name="Ghai R."/>
            <person name="Kavagutti S V."/>
        </authorList>
    </citation>
    <scope>NUCLEOTIDE SEQUENCE</scope>
</reference>
<gene>
    <name evidence="9" type="ORF">UFOPK3139_00261</name>
</gene>
<dbReference type="GO" id="GO:0005886">
    <property type="term" value="C:plasma membrane"/>
    <property type="evidence" value="ECO:0007669"/>
    <property type="project" value="UniProtKB-SubCell"/>
</dbReference>
<keyword evidence="5 7" id="KW-1133">Transmembrane helix</keyword>
<keyword evidence="2" id="KW-0813">Transport</keyword>
<feature type="transmembrane region" description="Helical" evidence="7">
    <location>
        <begin position="366"/>
        <end position="385"/>
    </location>
</feature>
<keyword evidence="3" id="KW-1003">Cell membrane</keyword>
<feature type="transmembrane region" description="Helical" evidence="7">
    <location>
        <begin position="201"/>
        <end position="220"/>
    </location>
</feature>
<organism evidence="9">
    <name type="scientific">freshwater metagenome</name>
    <dbReference type="NCBI Taxonomy" id="449393"/>
    <lineage>
        <taxon>unclassified sequences</taxon>
        <taxon>metagenomes</taxon>
        <taxon>ecological metagenomes</taxon>
    </lineage>
</organism>
<dbReference type="Pfam" id="PF07690">
    <property type="entry name" value="MFS_1"/>
    <property type="match status" value="1"/>
</dbReference>
<dbReference type="GO" id="GO:0022857">
    <property type="term" value="F:transmembrane transporter activity"/>
    <property type="evidence" value="ECO:0007669"/>
    <property type="project" value="InterPro"/>
</dbReference>
<evidence type="ECO:0000256" key="4">
    <source>
        <dbReference type="ARBA" id="ARBA00022692"/>
    </source>
</evidence>
<dbReference type="FunFam" id="1.20.1720.10:FF:000004">
    <property type="entry name" value="EmrB/QacA family drug resistance transporter"/>
    <property type="match status" value="1"/>
</dbReference>
<evidence type="ECO:0000256" key="5">
    <source>
        <dbReference type="ARBA" id="ARBA00022989"/>
    </source>
</evidence>
<feature type="transmembrane region" description="Helical" evidence="7">
    <location>
        <begin position="335"/>
        <end position="354"/>
    </location>
</feature>
<feature type="transmembrane region" description="Helical" evidence="7">
    <location>
        <begin position="268"/>
        <end position="294"/>
    </location>
</feature>
<dbReference type="SUPFAM" id="SSF103473">
    <property type="entry name" value="MFS general substrate transporter"/>
    <property type="match status" value="1"/>
</dbReference>
<feature type="transmembrane region" description="Helical" evidence="7">
    <location>
        <begin position="82"/>
        <end position="101"/>
    </location>
</feature>
<protein>
    <submittedName>
        <fullName evidence="9">Unannotated protein</fullName>
    </submittedName>
</protein>
<comment type="subcellular location">
    <subcellularLocation>
        <location evidence="1">Cell membrane</location>
        <topology evidence="1">Multi-pass membrane protein</topology>
    </subcellularLocation>
</comment>
<dbReference type="InterPro" id="IPR036259">
    <property type="entry name" value="MFS_trans_sf"/>
</dbReference>
<name>A0A6J6Z083_9ZZZZ</name>
<sequence>MDQLPRPGFTKKQIYLLLTGLLLAQMIASIEGTVLATAAPTIAADLKGFDQLTWVFIAYLITSTVTTPLWGKLSDLLGRRRLYELSILTFMAGSALCSAATSMTMLVWFRALQGIGAGGIFTLTMTIMGDVLPPRERGKYQGFMMSVFAVSTVLGPLIGGLIVDNTTWRWIFYMNIPLGFAALALSRVTLNLPFLKRTHDIDYRGAVLLAVWVVAALLVMELGRGWGWTSARALVMMALALGAFALFVREEINASEPVIPPHLFRERIVTVSAVMMFATGAVMFGIAIYAPMFLQVVAGQRATRSGLLLVPMTIGMLIGSTTTGRIFTKSGKYKWYPVGGGVLQLIAVALLASMSRGTSTLLTSSYMLLFGVGAGMMFIVTLVGIQNRVDVRDLGSATSTNNFCRSLGNAFGTALFGSIFIARLDKELLTRLPEAGLSAKTLSQSPVQIQRIADPFVRNGVIDSFSHSLVAVFAIGIPLCLVGLAISFFMPEHPLRDSATVGLTEGDEPKPAITPMR</sequence>
<evidence type="ECO:0000256" key="3">
    <source>
        <dbReference type="ARBA" id="ARBA00022475"/>
    </source>
</evidence>
<feature type="transmembrane region" description="Helical" evidence="7">
    <location>
        <begin position="52"/>
        <end position="70"/>
    </location>
</feature>
<dbReference type="PROSITE" id="PS50850">
    <property type="entry name" value="MFS"/>
    <property type="match status" value="1"/>
</dbReference>
<accession>A0A6J6Z083</accession>
<proteinExistence type="predicted"/>
<dbReference type="InterPro" id="IPR011701">
    <property type="entry name" value="MFS"/>
</dbReference>
<evidence type="ECO:0000256" key="6">
    <source>
        <dbReference type="ARBA" id="ARBA00023136"/>
    </source>
</evidence>